<feature type="transmembrane region" description="Helical" evidence="1">
    <location>
        <begin position="136"/>
        <end position="159"/>
    </location>
</feature>
<feature type="transmembrane region" description="Helical" evidence="1">
    <location>
        <begin position="43"/>
        <end position="71"/>
    </location>
</feature>
<reference evidence="2" key="1">
    <citation type="submission" date="2020-10" db="EMBL/GenBank/DDBJ databases">
        <authorList>
            <person name="Gilroy R."/>
        </authorList>
    </citation>
    <scope>NUCLEOTIDE SEQUENCE</scope>
    <source>
        <strain evidence="2">ChiHjej9B8-7071</strain>
    </source>
</reference>
<keyword evidence="1" id="KW-0472">Membrane</keyword>
<evidence type="ECO:0000256" key="1">
    <source>
        <dbReference type="SAM" id="Phobius"/>
    </source>
</evidence>
<name>A0A9D1D6Z3_9FIRM</name>
<feature type="transmembrane region" description="Helical" evidence="1">
    <location>
        <begin position="83"/>
        <end position="101"/>
    </location>
</feature>
<comment type="caution">
    <text evidence="2">The sequence shown here is derived from an EMBL/GenBank/DDBJ whole genome shotgun (WGS) entry which is preliminary data.</text>
</comment>
<evidence type="ECO:0000313" key="3">
    <source>
        <dbReference type="Proteomes" id="UP000824258"/>
    </source>
</evidence>
<accession>A0A9D1D6Z3</accession>
<evidence type="ECO:0000313" key="2">
    <source>
        <dbReference type="EMBL" id="HIR09941.1"/>
    </source>
</evidence>
<dbReference type="AlphaFoldDB" id="A0A9D1D6Z3"/>
<dbReference type="Proteomes" id="UP000824258">
    <property type="component" value="Unassembled WGS sequence"/>
</dbReference>
<keyword evidence="1" id="KW-0812">Transmembrane</keyword>
<feature type="transmembrane region" description="Helical" evidence="1">
    <location>
        <begin position="108"/>
        <end position="130"/>
    </location>
</feature>
<dbReference type="EMBL" id="DVGD01000194">
    <property type="protein sequence ID" value="HIR09941.1"/>
    <property type="molecule type" value="Genomic_DNA"/>
</dbReference>
<evidence type="ECO:0008006" key="4">
    <source>
        <dbReference type="Google" id="ProtNLM"/>
    </source>
</evidence>
<organism evidence="2 3">
    <name type="scientific">Candidatus Avoscillospira stercoripullorum</name>
    <dbReference type="NCBI Taxonomy" id="2840709"/>
    <lineage>
        <taxon>Bacteria</taxon>
        <taxon>Bacillati</taxon>
        <taxon>Bacillota</taxon>
        <taxon>Clostridia</taxon>
        <taxon>Eubacteriales</taxon>
        <taxon>Oscillospiraceae</taxon>
        <taxon>Oscillospiraceae incertae sedis</taxon>
        <taxon>Candidatus Avoscillospira</taxon>
    </lineage>
</organism>
<reference evidence="2" key="2">
    <citation type="journal article" date="2021" name="PeerJ">
        <title>Extensive microbial diversity within the chicken gut microbiome revealed by metagenomics and culture.</title>
        <authorList>
            <person name="Gilroy R."/>
            <person name="Ravi A."/>
            <person name="Getino M."/>
            <person name="Pursley I."/>
            <person name="Horton D.L."/>
            <person name="Alikhan N.F."/>
            <person name="Baker D."/>
            <person name="Gharbi K."/>
            <person name="Hall N."/>
            <person name="Watson M."/>
            <person name="Adriaenssens E.M."/>
            <person name="Foster-Nyarko E."/>
            <person name="Jarju S."/>
            <person name="Secka A."/>
            <person name="Antonio M."/>
            <person name="Oren A."/>
            <person name="Chaudhuri R.R."/>
            <person name="La Ragione R."/>
            <person name="Hildebrand F."/>
            <person name="Pallen M.J."/>
        </authorList>
    </citation>
    <scope>NUCLEOTIDE SEQUENCE</scope>
    <source>
        <strain evidence="2">ChiHjej9B8-7071</strain>
    </source>
</reference>
<gene>
    <name evidence="2" type="ORF">IAA70_06025</name>
</gene>
<proteinExistence type="predicted"/>
<sequence>MHASQVYKKYLMWGLYALLFLLVMLFEEVTLGRQRFFGAKLSLLPMVIVLISMHLGHEVGGLFSLLAALFWCCSGGDSGSIAILTWTVLGIAAGYLCSAVFRPGILPALGLSLFALLFHEGIVFLFNVYFESATMAMGRWVLISAGLSLIGCPILYLLCRAIGKVVG</sequence>
<feature type="transmembrane region" description="Helical" evidence="1">
    <location>
        <begin position="12"/>
        <end position="31"/>
    </location>
</feature>
<protein>
    <recommendedName>
        <fullName evidence="4">Rod shape-determining protein MreD</fullName>
    </recommendedName>
</protein>
<keyword evidence="1" id="KW-1133">Transmembrane helix</keyword>